<dbReference type="Gene3D" id="1.10.730.10">
    <property type="entry name" value="Isoleucyl-tRNA Synthetase, Domain 1"/>
    <property type="match status" value="1"/>
</dbReference>
<dbReference type="GO" id="GO:0002161">
    <property type="term" value="F:aminoacyl-tRNA deacylase activity"/>
    <property type="evidence" value="ECO:0007669"/>
    <property type="project" value="InterPro"/>
</dbReference>
<comment type="subcellular location">
    <subcellularLocation>
        <location evidence="8">Cytoplasm</location>
    </subcellularLocation>
</comment>
<dbReference type="Pfam" id="PF10458">
    <property type="entry name" value="Val_tRNA-synt_C"/>
    <property type="match status" value="1"/>
</dbReference>
<dbReference type="InterPro" id="IPR009080">
    <property type="entry name" value="tRNAsynth_Ia_anticodon-bd"/>
</dbReference>
<dbReference type="InterPro" id="IPR014729">
    <property type="entry name" value="Rossmann-like_a/b/a_fold"/>
</dbReference>
<evidence type="ECO:0000256" key="5">
    <source>
        <dbReference type="ARBA" id="ARBA00022917"/>
    </source>
</evidence>
<dbReference type="SUPFAM" id="SSF46589">
    <property type="entry name" value="tRNA-binding arm"/>
    <property type="match status" value="1"/>
</dbReference>
<dbReference type="GO" id="GO:0005829">
    <property type="term" value="C:cytosol"/>
    <property type="evidence" value="ECO:0007669"/>
    <property type="project" value="TreeGrafter"/>
</dbReference>
<dbReference type="FunFam" id="3.40.50.620:FF:000020">
    <property type="entry name" value="Valine--tRNA ligase, mitochondrial"/>
    <property type="match status" value="1"/>
</dbReference>
<keyword evidence="14" id="KW-1185">Reference proteome</keyword>
<evidence type="ECO:0000256" key="4">
    <source>
        <dbReference type="ARBA" id="ARBA00022840"/>
    </source>
</evidence>
<dbReference type="GO" id="GO:0005524">
    <property type="term" value="F:ATP binding"/>
    <property type="evidence" value="ECO:0007669"/>
    <property type="project" value="UniProtKB-UniRule"/>
</dbReference>
<dbReference type="PANTHER" id="PTHR11946:SF93">
    <property type="entry name" value="VALINE--TRNA LIGASE, CHLOROPLASTIC_MITOCHONDRIAL 2"/>
    <property type="match status" value="1"/>
</dbReference>
<feature type="compositionally biased region" description="Low complexity" evidence="9">
    <location>
        <begin position="507"/>
        <end position="519"/>
    </location>
</feature>
<dbReference type="RefSeq" id="WP_014801329.1">
    <property type="nucleotide sequence ID" value="NC_018020.1"/>
</dbReference>
<evidence type="ECO:0000259" key="11">
    <source>
        <dbReference type="Pfam" id="PF08264"/>
    </source>
</evidence>
<dbReference type="InterPro" id="IPR013155">
    <property type="entry name" value="M/V/L/I-tRNA-synth_anticd-bd"/>
</dbReference>
<comment type="catalytic activity">
    <reaction evidence="7 8">
        <text>tRNA(Val) + L-valine + ATP = L-valyl-tRNA(Val) + AMP + diphosphate</text>
        <dbReference type="Rhea" id="RHEA:10704"/>
        <dbReference type="Rhea" id="RHEA-COMP:9672"/>
        <dbReference type="Rhea" id="RHEA-COMP:9708"/>
        <dbReference type="ChEBI" id="CHEBI:30616"/>
        <dbReference type="ChEBI" id="CHEBI:33019"/>
        <dbReference type="ChEBI" id="CHEBI:57762"/>
        <dbReference type="ChEBI" id="CHEBI:78442"/>
        <dbReference type="ChEBI" id="CHEBI:78537"/>
        <dbReference type="ChEBI" id="CHEBI:456215"/>
        <dbReference type="EC" id="6.1.1.9"/>
    </reaction>
</comment>
<dbReference type="Pfam" id="PF00133">
    <property type="entry name" value="tRNA-synt_1"/>
    <property type="match status" value="2"/>
</dbReference>
<dbReference type="GO" id="GO:0004832">
    <property type="term" value="F:valine-tRNA ligase activity"/>
    <property type="evidence" value="ECO:0007669"/>
    <property type="project" value="UniProtKB-UniRule"/>
</dbReference>
<comment type="subunit">
    <text evidence="8">Monomer.</text>
</comment>
<evidence type="ECO:0000256" key="7">
    <source>
        <dbReference type="ARBA" id="ARBA00047552"/>
    </source>
</evidence>
<accession>I4B0K1</accession>
<gene>
    <name evidence="8" type="primary">valS</name>
    <name evidence="13" type="ordered locus">Turpa_0146</name>
</gene>
<feature type="domain" description="Aminoacyl-tRNA synthetase class Ia" evidence="10">
    <location>
        <begin position="18"/>
        <end position="507"/>
    </location>
</feature>
<keyword evidence="2 8" id="KW-0436">Ligase</keyword>
<dbReference type="EC" id="6.1.1.9" evidence="8"/>
<organism evidence="13 14">
    <name type="scientific">Turneriella parva (strain ATCC BAA-1111 / DSM 21527 / NCTC 11395 / H)</name>
    <name type="common">Leptospira parva</name>
    <dbReference type="NCBI Taxonomy" id="869212"/>
    <lineage>
        <taxon>Bacteria</taxon>
        <taxon>Pseudomonadati</taxon>
        <taxon>Spirochaetota</taxon>
        <taxon>Spirochaetia</taxon>
        <taxon>Leptospirales</taxon>
        <taxon>Leptospiraceae</taxon>
        <taxon>Turneriella</taxon>
    </lineage>
</organism>
<evidence type="ECO:0000256" key="2">
    <source>
        <dbReference type="ARBA" id="ARBA00022598"/>
    </source>
</evidence>
<keyword evidence="3 8" id="KW-0547">Nucleotide-binding</keyword>
<dbReference type="InterPro" id="IPR019499">
    <property type="entry name" value="Val-tRNA_synth_tRNA-bd"/>
</dbReference>
<feature type="region of interest" description="Disordered" evidence="9">
    <location>
        <begin position="506"/>
        <end position="527"/>
    </location>
</feature>
<dbReference type="Proteomes" id="UP000006048">
    <property type="component" value="Chromosome"/>
</dbReference>
<evidence type="ECO:0000313" key="14">
    <source>
        <dbReference type="Proteomes" id="UP000006048"/>
    </source>
</evidence>
<dbReference type="Gene3D" id="3.40.50.620">
    <property type="entry name" value="HUPs"/>
    <property type="match status" value="2"/>
</dbReference>
<evidence type="ECO:0000256" key="3">
    <source>
        <dbReference type="ARBA" id="ARBA00022741"/>
    </source>
</evidence>
<evidence type="ECO:0000259" key="12">
    <source>
        <dbReference type="Pfam" id="PF10458"/>
    </source>
</evidence>
<dbReference type="InterPro" id="IPR037118">
    <property type="entry name" value="Val-tRNA_synth_C_sf"/>
</dbReference>
<dbReference type="InterPro" id="IPR002300">
    <property type="entry name" value="aa-tRNA-synth_Ia"/>
</dbReference>
<comment type="domain">
    <text evidence="8">ValRS has two distinct active sites: one for aminoacylation and one for editing. The misactivated threonine is translocated from the active site to the editing site.</text>
</comment>
<keyword evidence="1 8" id="KW-0963">Cytoplasm</keyword>
<evidence type="ECO:0000259" key="10">
    <source>
        <dbReference type="Pfam" id="PF00133"/>
    </source>
</evidence>
<feature type="short sequence motif" description="'HIGH' region" evidence="8">
    <location>
        <begin position="55"/>
        <end position="65"/>
    </location>
</feature>
<evidence type="ECO:0000313" key="13">
    <source>
        <dbReference type="EMBL" id="AFM10808.1"/>
    </source>
</evidence>
<dbReference type="HAMAP" id="MF_02004">
    <property type="entry name" value="Val_tRNA_synth_type1"/>
    <property type="match status" value="1"/>
</dbReference>
<dbReference type="CDD" id="cd00817">
    <property type="entry name" value="ValRS_core"/>
    <property type="match status" value="1"/>
</dbReference>
<dbReference type="STRING" id="869212.Turpa_0146"/>
<feature type="domain" description="Valyl-tRNA synthetase tRNA-binding arm" evidence="12">
    <location>
        <begin position="873"/>
        <end position="937"/>
    </location>
</feature>
<proteinExistence type="inferred from homology"/>
<dbReference type="CDD" id="cd07962">
    <property type="entry name" value="Anticodon_Ia_Val"/>
    <property type="match status" value="1"/>
</dbReference>
<feature type="domain" description="Methionyl/Valyl/Leucyl/Isoleucyl-tRNA synthetase anticodon-binding" evidence="11">
    <location>
        <begin position="670"/>
        <end position="815"/>
    </location>
</feature>
<evidence type="ECO:0000256" key="6">
    <source>
        <dbReference type="ARBA" id="ARBA00023146"/>
    </source>
</evidence>
<dbReference type="EMBL" id="CP002959">
    <property type="protein sequence ID" value="AFM10808.1"/>
    <property type="molecule type" value="Genomic_DNA"/>
</dbReference>
<dbReference type="InterPro" id="IPR001412">
    <property type="entry name" value="aa-tRNA-synth_I_CS"/>
</dbReference>
<dbReference type="HOGENOM" id="CLU_001493_0_2_12"/>
<dbReference type="KEGG" id="tpx:Turpa_0146"/>
<evidence type="ECO:0000256" key="9">
    <source>
        <dbReference type="SAM" id="MobiDB-lite"/>
    </source>
</evidence>
<sequence length="938" mass="105699">MAKKELGSVYNPQGLQEKWYPLWEKEGYFDYHKNTGKADADLKPEDCYSIVIPPPNVTGSLHLGHALNHTLQDILIRHQRMLGKAALWVPGTDHAGIATQNVVERLLAKEGLRREDMGREKFEERVWQWKAESGGMITHQQRQLGESVNWDMERFTMDEGLSHIVRRVFVQLYNEGLIYRGERMINWCPKDQTALSNIEVEYKEIGGHLYYVRYPLEGAEHDGKKYLLVATTRPETILGDEALAVHPEDERYKHLKGAKAKVPFLNKLIPIVFDDSVDKEFGTGVVKITPAHDFNDFATGTRHNLPLTNVMTDSAHMNDLAGPYKGLSREACRKKIVEDLGAWTHQSAGGQDVLGAGAEGGLIEKIEPHRHSVGHSYRSGAVVEPRLSLQWFVKIRPLADKAVNAVTSGATQFYPKRWENLFFDWMNKIEDWCISRQLWWGHQVPAWYCSDCEGVTVSVSDATECSHCKSKNIKRDKDVLDTWFSSALWPFSTLMPQEIAEIENVWPSRSPSASGTSPASGGGREGDYPAPRSPLLDNFYPTSTLVTGFDIIFFWVSRMLMMGMHFMHKTPFEKVIIHSLVRDANRQKMSKSKGNVVNPLEKMDEYGTDAFRFFLISIMPDGKDIIYDEARLKGYQAFCNKIWNTARFILMNTPEAYELPKAAPKLSAIDEYVLRELDVAIAKCDAALEGFYFADYALAIYDFLWKTFCDQYIEMSKVALKDDSMRDGALYTLYTVFRAALRLLHPAMPFITEELASVLPGGDAKLLTVSAWPKAGAHAPTAAADNHTAIMLELAGKIRQVRAELSVEPGAKIAVHVMLEDASAADFVRSHSAFLVSLARLGEVKFDKPATKMIHAVLRKGVEVYLDLAGSIDIEREKGRLEKEIISIEKGRQAAQAKLDSPQFADRAPAELVEAEKQKLADYNTRLDRVRDMLSSLS</sequence>
<dbReference type="InterPro" id="IPR002303">
    <property type="entry name" value="Valyl-tRNA_ligase"/>
</dbReference>
<comment type="similarity">
    <text evidence="8">Belongs to the class-I aminoacyl-tRNA synthetase family. ValS type 1 subfamily.</text>
</comment>
<name>I4B0K1_TURPD</name>
<dbReference type="Gene3D" id="1.10.287.380">
    <property type="entry name" value="Valyl-tRNA synthetase, C-terminal domain"/>
    <property type="match status" value="1"/>
</dbReference>
<dbReference type="SUPFAM" id="SSF52374">
    <property type="entry name" value="Nucleotidylyl transferase"/>
    <property type="match status" value="1"/>
</dbReference>
<comment type="domain">
    <text evidence="8">The C-terminal coiled-coil domain is crucial for aminoacylation activity.</text>
</comment>
<dbReference type="GO" id="GO:0006438">
    <property type="term" value="P:valyl-tRNA aminoacylation"/>
    <property type="evidence" value="ECO:0007669"/>
    <property type="project" value="UniProtKB-UniRule"/>
</dbReference>
<dbReference type="Gene3D" id="3.90.740.10">
    <property type="entry name" value="Valyl/Leucyl/Isoleucyl-tRNA synthetase, editing domain"/>
    <property type="match status" value="1"/>
</dbReference>
<feature type="domain" description="Aminoacyl-tRNA synthetase class Ia" evidence="10">
    <location>
        <begin position="527"/>
        <end position="625"/>
    </location>
</feature>
<keyword evidence="4 8" id="KW-0067">ATP-binding</keyword>
<evidence type="ECO:0000256" key="8">
    <source>
        <dbReference type="HAMAP-Rule" id="MF_02004"/>
    </source>
</evidence>
<feature type="binding site" evidence="8">
    <location>
        <position position="591"/>
    </location>
    <ligand>
        <name>ATP</name>
        <dbReference type="ChEBI" id="CHEBI:30616"/>
    </ligand>
</feature>
<dbReference type="PANTHER" id="PTHR11946">
    <property type="entry name" value="VALYL-TRNA SYNTHETASES"/>
    <property type="match status" value="1"/>
</dbReference>
<keyword evidence="8" id="KW-0175">Coiled coil</keyword>
<keyword evidence="6 8" id="KW-0030">Aminoacyl-tRNA synthetase</keyword>
<dbReference type="InterPro" id="IPR009008">
    <property type="entry name" value="Val/Leu/Ile-tRNA-synth_edit"/>
</dbReference>
<feature type="short sequence motif" description="'KMSKS' region" evidence="8">
    <location>
        <begin position="588"/>
        <end position="592"/>
    </location>
</feature>
<dbReference type="InterPro" id="IPR010978">
    <property type="entry name" value="tRNA-bd_arm"/>
</dbReference>
<dbReference type="AlphaFoldDB" id="I4B0K1"/>
<dbReference type="SUPFAM" id="SSF47323">
    <property type="entry name" value="Anticodon-binding domain of a subclass of class I aminoacyl-tRNA synthetases"/>
    <property type="match status" value="1"/>
</dbReference>
<keyword evidence="5 8" id="KW-0648">Protein biosynthesis</keyword>
<protein>
    <recommendedName>
        <fullName evidence="8">Valine--tRNA ligase</fullName>
        <ecNumber evidence="8">6.1.1.9</ecNumber>
    </recommendedName>
    <alternativeName>
        <fullName evidence="8">Valyl-tRNA synthetase</fullName>
        <shortName evidence="8">ValRS</shortName>
    </alternativeName>
</protein>
<dbReference type="NCBIfam" id="NF004349">
    <property type="entry name" value="PRK05729.1"/>
    <property type="match status" value="1"/>
</dbReference>
<dbReference type="PRINTS" id="PR00986">
    <property type="entry name" value="TRNASYNTHVAL"/>
</dbReference>
<dbReference type="PROSITE" id="PS00178">
    <property type="entry name" value="AA_TRNA_LIGASE_I"/>
    <property type="match status" value="1"/>
</dbReference>
<dbReference type="SUPFAM" id="SSF50677">
    <property type="entry name" value="ValRS/IleRS/LeuRS editing domain"/>
    <property type="match status" value="1"/>
</dbReference>
<dbReference type="NCBIfam" id="TIGR00422">
    <property type="entry name" value="valS"/>
    <property type="match status" value="1"/>
</dbReference>
<dbReference type="InterPro" id="IPR033705">
    <property type="entry name" value="Anticodon_Ia_Val"/>
</dbReference>
<dbReference type="Pfam" id="PF08264">
    <property type="entry name" value="Anticodon_1"/>
    <property type="match status" value="1"/>
</dbReference>
<reference evidence="13 14" key="1">
    <citation type="submission" date="2012-06" db="EMBL/GenBank/DDBJ databases">
        <title>The complete chromosome of genome of Turneriella parva DSM 21527.</title>
        <authorList>
            <consortium name="US DOE Joint Genome Institute (JGI-PGF)"/>
            <person name="Lucas S."/>
            <person name="Han J."/>
            <person name="Lapidus A."/>
            <person name="Bruce D."/>
            <person name="Goodwin L."/>
            <person name="Pitluck S."/>
            <person name="Peters L."/>
            <person name="Kyrpides N."/>
            <person name="Mavromatis K."/>
            <person name="Ivanova N."/>
            <person name="Mikhailova N."/>
            <person name="Chertkov O."/>
            <person name="Detter J.C."/>
            <person name="Tapia R."/>
            <person name="Han C."/>
            <person name="Land M."/>
            <person name="Hauser L."/>
            <person name="Markowitz V."/>
            <person name="Cheng J.-F."/>
            <person name="Hugenholtz P."/>
            <person name="Woyke T."/>
            <person name="Wu D."/>
            <person name="Gronow S."/>
            <person name="Wellnitz S."/>
            <person name="Brambilla E."/>
            <person name="Klenk H.-P."/>
            <person name="Eisen J.A."/>
        </authorList>
    </citation>
    <scope>NUCLEOTIDE SEQUENCE [LARGE SCALE GENOMIC DNA]</scope>
    <source>
        <strain evidence="14">ATCC BAA-1111 / DSM 21527 / NCTC 11395 / H</strain>
    </source>
</reference>
<dbReference type="PATRIC" id="fig|869212.3.peg.104"/>
<comment type="function">
    <text evidence="8">Catalyzes the attachment of valine to tRNA(Val). As ValRS can inadvertently accommodate and process structurally similar amino acids such as threonine, to avoid such errors, it has a 'posttransfer' editing activity that hydrolyzes mischarged Thr-tRNA(Val) in a tRNA-dependent manner.</text>
</comment>
<dbReference type="OrthoDB" id="9810365at2"/>
<evidence type="ECO:0000256" key="1">
    <source>
        <dbReference type="ARBA" id="ARBA00022490"/>
    </source>
</evidence>